<accession>F9D5P4</accession>
<dbReference type="EMBL" id="AFPW01000036">
    <property type="protein sequence ID" value="EGQ13032.1"/>
    <property type="molecule type" value="Genomic_DNA"/>
</dbReference>
<dbReference type="AlphaFoldDB" id="F9D5P4"/>
<sequence length="75" mass="7703">MDSDSVPGPGRPGVATRAGQWRRGGLAMAAWGPCNGGVGALRWRRGGLAMAAWGPCDGAVTGLRLRRNGVAITPF</sequence>
<proteinExistence type="predicted"/>
<gene>
    <name evidence="1" type="primary">suhB</name>
    <name evidence="1" type="ORF">HMPREF9136_2172</name>
</gene>
<evidence type="ECO:0000313" key="2">
    <source>
        <dbReference type="Proteomes" id="UP000007820"/>
    </source>
</evidence>
<dbReference type="GO" id="GO:0052834">
    <property type="term" value="F:inositol monophosphate phosphatase activity"/>
    <property type="evidence" value="ECO:0007669"/>
    <property type="project" value="UniProtKB-EC"/>
</dbReference>
<protein>
    <submittedName>
        <fullName evidence="1">Inositol-1-monophosphatase</fullName>
        <ecNumber evidence="1">3.1.3.25</ecNumber>
    </submittedName>
</protein>
<comment type="caution">
    <text evidence="1">The sequence shown here is derived from an EMBL/GenBank/DDBJ whole genome shotgun (WGS) entry which is preliminary data.</text>
</comment>
<name>F9D5P4_PREDD</name>
<organism evidence="1 2">
    <name type="scientific">Prevotella dentalis (strain ATCC 49559 / DSM 3688 / JCM 13448 / NCTC 12043 / ES 2772)</name>
    <name type="common">Mitsuokella dentalis</name>
    <dbReference type="NCBI Taxonomy" id="908937"/>
    <lineage>
        <taxon>Bacteria</taxon>
        <taxon>Pseudomonadati</taxon>
        <taxon>Bacteroidota</taxon>
        <taxon>Bacteroidia</taxon>
        <taxon>Bacteroidales</taxon>
        <taxon>Prevotellaceae</taxon>
        <taxon>Prevotella</taxon>
    </lineage>
</organism>
<reference evidence="1 2" key="1">
    <citation type="submission" date="2011-04" db="EMBL/GenBank/DDBJ databases">
        <authorList>
            <person name="Muzny D."/>
            <person name="Qin X."/>
            <person name="Deng J."/>
            <person name="Jiang H."/>
            <person name="Liu Y."/>
            <person name="Qu J."/>
            <person name="Song X.-Z."/>
            <person name="Zhang L."/>
            <person name="Thornton R."/>
            <person name="Coyle M."/>
            <person name="Francisco L."/>
            <person name="Jackson L."/>
            <person name="Javaid M."/>
            <person name="Korchina V."/>
            <person name="Kovar C."/>
            <person name="Mata R."/>
            <person name="Mathew T."/>
            <person name="Ngo R."/>
            <person name="Nguyen L."/>
            <person name="Nguyen N."/>
            <person name="Okwuonu G."/>
            <person name="Ongeri F."/>
            <person name="Pham C."/>
            <person name="Simmons D."/>
            <person name="Wilczek-Boney K."/>
            <person name="Hale W."/>
            <person name="Jakkamsetti A."/>
            <person name="Pham P."/>
            <person name="Ruth R."/>
            <person name="San Lucas F."/>
            <person name="Warren J."/>
            <person name="Zhang J."/>
            <person name="Zhao Z."/>
            <person name="Zhou C."/>
            <person name="Zhu D."/>
            <person name="Lee S."/>
            <person name="Bess C."/>
            <person name="Blankenburg K."/>
            <person name="Forbes L."/>
            <person name="Fu Q."/>
            <person name="Gubbala S."/>
            <person name="Hirani K."/>
            <person name="Jayaseelan J.C."/>
            <person name="Lara F."/>
            <person name="Munidasa M."/>
            <person name="Palculict T."/>
            <person name="Patil S."/>
            <person name="Pu L.-L."/>
            <person name="Saada N."/>
            <person name="Tang L."/>
            <person name="Weissenberger G."/>
            <person name="Zhu Y."/>
            <person name="Hemphill L."/>
            <person name="Shang Y."/>
            <person name="Youmans B."/>
            <person name="Ayvaz T."/>
            <person name="Ross M."/>
            <person name="Santibanez J."/>
            <person name="Aqrawi P."/>
            <person name="Gross S."/>
            <person name="Joshi V."/>
            <person name="Fowler G."/>
            <person name="Nazareth L."/>
            <person name="Reid J."/>
            <person name="Worley K."/>
            <person name="Petrosino J."/>
            <person name="Highlander S."/>
            <person name="Gibbs R."/>
        </authorList>
    </citation>
    <scope>NUCLEOTIDE SEQUENCE [LARGE SCALE GENOMIC DNA]</scope>
    <source>
        <strain evidence="1 2">DSM 3688</strain>
    </source>
</reference>
<keyword evidence="1" id="KW-0378">Hydrolase</keyword>
<dbReference type="Proteomes" id="UP000007820">
    <property type="component" value="Unassembled WGS sequence"/>
</dbReference>
<evidence type="ECO:0000313" key="1">
    <source>
        <dbReference type="EMBL" id="EGQ13032.1"/>
    </source>
</evidence>
<dbReference type="EC" id="3.1.3.25" evidence="1"/>